<gene>
    <name evidence="2" type="ORF">C2G38_533880</name>
</gene>
<comment type="caution">
    <text evidence="2">The sequence shown here is derived from an EMBL/GenBank/DDBJ whole genome shotgun (WGS) entry which is preliminary data.</text>
</comment>
<feature type="signal peptide" evidence="1">
    <location>
        <begin position="1"/>
        <end position="18"/>
    </location>
</feature>
<protein>
    <recommendedName>
        <fullName evidence="4">Hydrophobin</fullName>
    </recommendedName>
</protein>
<keyword evidence="1" id="KW-0732">Signal</keyword>
<evidence type="ECO:0008006" key="4">
    <source>
        <dbReference type="Google" id="ProtNLM"/>
    </source>
</evidence>
<evidence type="ECO:0000313" key="3">
    <source>
        <dbReference type="Proteomes" id="UP000266673"/>
    </source>
</evidence>
<dbReference type="EMBL" id="QKWP01001855">
    <property type="protein sequence ID" value="RIB06180.1"/>
    <property type="molecule type" value="Genomic_DNA"/>
</dbReference>
<dbReference type="Proteomes" id="UP000266673">
    <property type="component" value="Unassembled WGS sequence"/>
</dbReference>
<sequence length="203" mass="22983">MKFYIIVVVLALFYVVDARFGQEEKPKEIKQLEKFKIPGKDESGELADINGFFGDMSGTITDCLLVNAPPCCVQHQCDKVLDVAFYIGHTLHKKDSQNKLIKMCQNLVMAEKNTPNDGQESTPCPFKPRHKQLDGFAKKIKQDPTDGPGKKMKPYKPLKKVDPVKNFKLNLHGKQIAPNCEDFPSRDSRDECPIKLHDVIILI</sequence>
<evidence type="ECO:0000256" key="1">
    <source>
        <dbReference type="SAM" id="SignalP"/>
    </source>
</evidence>
<dbReference type="OrthoDB" id="2401026at2759"/>
<reference evidence="2 3" key="1">
    <citation type="submission" date="2018-06" db="EMBL/GenBank/DDBJ databases">
        <title>Comparative genomics reveals the genomic features of Rhizophagus irregularis, R. cerebriforme, R. diaphanum and Gigaspora rosea, and their symbiotic lifestyle signature.</title>
        <authorList>
            <person name="Morin E."/>
            <person name="San Clemente H."/>
            <person name="Chen E.C.H."/>
            <person name="De La Providencia I."/>
            <person name="Hainaut M."/>
            <person name="Kuo A."/>
            <person name="Kohler A."/>
            <person name="Murat C."/>
            <person name="Tang N."/>
            <person name="Roy S."/>
            <person name="Loubradou J."/>
            <person name="Henrissat B."/>
            <person name="Grigoriev I.V."/>
            <person name="Corradi N."/>
            <person name="Roux C."/>
            <person name="Martin F.M."/>
        </authorList>
    </citation>
    <scope>NUCLEOTIDE SEQUENCE [LARGE SCALE GENOMIC DNA]</scope>
    <source>
        <strain evidence="2 3">DAOM 194757</strain>
    </source>
</reference>
<name>A0A397U7H2_9GLOM</name>
<feature type="chain" id="PRO_5017452883" description="Hydrophobin" evidence="1">
    <location>
        <begin position="19"/>
        <end position="203"/>
    </location>
</feature>
<organism evidence="2 3">
    <name type="scientific">Gigaspora rosea</name>
    <dbReference type="NCBI Taxonomy" id="44941"/>
    <lineage>
        <taxon>Eukaryota</taxon>
        <taxon>Fungi</taxon>
        <taxon>Fungi incertae sedis</taxon>
        <taxon>Mucoromycota</taxon>
        <taxon>Glomeromycotina</taxon>
        <taxon>Glomeromycetes</taxon>
        <taxon>Diversisporales</taxon>
        <taxon>Gigasporaceae</taxon>
        <taxon>Gigaspora</taxon>
    </lineage>
</organism>
<accession>A0A397U7H2</accession>
<proteinExistence type="predicted"/>
<dbReference type="AlphaFoldDB" id="A0A397U7H2"/>
<evidence type="ECO:0000313" key="2">
    <source>
        <dbReference type="EMBL" id="RIB06180.1"/>
    </source>
</evidence>
<keyword evidence="3" id="KW-1185">Reference proteome</keyword>